<dbReference type="Gene3D" id="1.10.357.10">
    <property type="entry name" value="Tetracycline Repressor, domain 2"/>
    <property type="match status" value="1"/>
</dbReference>
<dbReference type="InterPro" id="IPR001647">
    <property type="entry name" value="HTH_TetR"/>
</dbReference>
<keyword evidence="5" id="KW-1185">Reference proteome</keyword>
<sequence>MARTVDPQRTAQRRSAITHAAATLFAEQGFERTSAAQIARATGLSSGSVFYYFPDKAAVFRSIFEQSIPEHTALVSGHIDRTDCLDAVLDLVETLAGESLDPVAPGLMVELLRRIDQDPELAQVVAEDARISTDAVTTLLARGIALGQIDRALAPEETARWILSIVDAAFLNADPDEPHDPRPLLRRTVSRLLQPNRTENPT</sequence>
<dbReference type="GO" id="GO:0000976">
    <property type="term" value="F:transcription cis-regulatory region binding"/>
    <property type="evidence" value="ECO:0007669"/>
    <property type="project" value="TreeGrafter"/>
</dbReference>
<evidence type="ECO:0000313" key="4">
    <source>
        <dbReference type="EMBL" id="SDH84280.1"/>
    </source>
</evidence>
<evidence type="ECO:0000256" key="3">
    <source>
        <dbReference type="ARBA" id="ARBA00023163"/>
    </source>
</evidence>
<dbReference type="OrthoDB" id="5242390at2"/>
<dbReference type="InterPro" id="IPR036271">
    <property type="entry name" value="Tet_transcr_reg_TetR-rel_C_sf"/>
</dbReference>
<dbReference type="Proteomes" id="UP000183263">
    <property type="component" value="Unassembled WGS sequence"/>
</dbReference>
<dbReference type="PANTHER" id="PTHR30055:SF234">
    <property type="entry name" value="HTH-TYPE TRANSCRIPTIONAL REGULATOR BETI"/>
    <property type="match status" value="1"/>
</dbReference>
<dbReference type="SUPFAM" id="SSF48498">
    <property type="entry name" value="Tetracyclin repressor-like, C-terminal domain"/>
    <property type="match status" value="1"/>
</dbReference>
<dbReference type="InterPro" id="IPR023772">
    <property type="entry name" value="DNA-bd_HTH_TetR-type_CS"/>
</dbReference>
<dbReference type="InterPro" id="IPR009057">
    <property type="entry name" value="Homeodomain-like_sf"/>
</dbReference>
<reference evidence="4 5" key="1">
    <citation type="submission" date="2016-10" db="EMBL/GenBank/DDBJ databases">
        <authorList>
            <person name="de Groot N.N."/>
        </authorList>
    </citation>
    <scope>NUCLEOTIDE SEQUENCE [LARGE SCALE GENOMIC DNA]</scope>
    <source>
        <strain evidence="4 5">DSM 44892</strain>
    </source>
</reference>
<evidence type="ECO:0000256" key="2">
    <source>
        <dbReference type="ARBA" id="ARBA00023125"/>
    </source>
</evidence>
<evidence type="ECO:0000256" key="1">
    <source>
        <dbReference type="ARBA" id="ARBA00023015"/>
    </source>
</evidence>
<keyword evidence="3" id="KW-0804">Transcription</keyword>
<dbReference type="SUPFAM" id="SSF46689">
    <property type="entry name" value="Homeodomain-like"/>
    <property type="match status" value="1"/>
</dbReference>
<dbReference type="EMBL" id="FNDN01000003">
    <property type="protein sequence ID" value="SDH84280.1"/>
    <property type="molecule type" value="Genomic_DNA"/>
</dbReference>
<dbReference type="PRINTS" id="PR00455">
    <property type="entry name" value="HTHTETR"/>
</dbReference>
<proteinExistence type="predicted"/>
<keyword evidence="1" id="KW-0805">Transcription regulation</keyword>
<protein>
    <submittedName>
        <fullName evidence="4">DNA-binding transcriptional regulator, AcrR family</fullName>
    </submittedName>
</protein>
<gene>
    <name evidence="4" type="ORF">SAMN05444695_103357</name>
</gene>
<dbReference type="Pfam" id="PF00440">
    <property type="entry name" value="TetR_N"/>
    <property type="match status" value="1"/>
</dbReference>
<dbReference type="AlphaFoldDB" id="A0A1G8FQA3"/>
<name>A0A1G8FQA3_9NOCA</name>
<dbReference type="InterPro" id="IPR050109">
    <property type="entry name" value="HTH-type_TetR-like_transc_reg"/>
</dbReference>
<evidence type="ECO:0000313" key="5">
    <source>
        <dbReference type="Proteomes" id="UP000183263"/>
    </source>
</evidence>
<dbReference type="PROSITE" id="PS50977">
    <property type="entry name" value="HTH_TETR_2"/>
    <property type="match status" value="1"/>
</dbReference>
<keyword evidence="2 4" id="KW-0238">DNA-binding</keyword>
<dbReference type="GO" id="GO:0003700">
    <property type="term" value="F:DNA-binding transcription factor activity"/>
    <property type="evidence" value="ECO:0007669"/>
    <property type="project" value="TreeGrafter"/>
</dbReference>
<dbReference type="PANTHER" id="PTHR30055">
    <property type="entry name" value="HTH-TYPE TRANSCRIPTIONAL REGULATOR RUTR"/>
    <property type="match status" value="1"/>
</dbReference>
<organism evidence="4 5">
    <name type="scientific">Rhodococcus triatomae</name>
    <dbReference type="NCBI Taxonomy" id="300028"/>
    <lineage>
        <taxon>Bacteria</taxon>
        <taxon>Bacillati</taxon>
        <taxon>Actinomycetota</taxon>
        <taxon>Actinomycetes</taxon>
        <taxon>Mycobacteriales</taxon>
        <taxon>Nocardiaceae</taxon>
        <taxon>Rhodococcus</taxon>
    </lineage>
</organism>
<dbReference type="PROSITE" id="PS01081">
    <property type="entry name" value="HTH_TETR_1"/>
    <property type="match status" value="1"/>
</dbReference>
<accession>A0A1G8FQA3</accession>
<dbReference type="RefSeq" id="WP_072736626.1">
    <property type="nucleotide sequence ID" value="NZ_CP048813.1"/>
</dbReference>